<name>A0ACB6Z966_THEGA</name>
<protein>
    <submittedName>
        <fullName evidence="1">Uncharacterized protein</fullName>
    </submittedName>
</protein>
<proteinExistence type="predicted"/>
<comment type="caution">
    <text evidence="1">The sequence shown here is derived from an EMBL/GenBank/DDBJ whole genome shotgun (WGS) entry which is preliminary data.</text>
</comment>
<evidence type="ECO:0000313" key="2">
    <source>
        <dbReference type="Proteomes" id="UP000886501"/>
    </source>
</evidence>
<organism evidence="1 2">
    <name type="scientific">Thelephora ganbajun</name>
    <name type="common">Ganba fungus</name>
    <dbReference type="NCBI Taxonomy" id="370292"/>
    <lineage>
        <taxon>Eukaryota</taxon>
        <taxon>Fungi</taxon>
        <taxon>Dikarya</taxon>
        <taxon>Basidiomycota</taxon>
        <taxon>Agaricomycotina</taxon>
        <taxon>Agaricomycetes</taxon>
        <taxon>Thelephorales</taxon>
        <taxon>Thelephoraceae</taxon>
        <taxon>Thelephora</taxon>
    </lineage>
</organism>
<reference evidence="1" key="1">
    <citation type="submission" date="2019-10" db="EMBL/GenBank/DDBJ databases">
        <authorList>
            <consortium name="DOE Joint Genome Institute"/>
            <person name="Kuo A."/>
            <person name="Miyauchi S."/>
            <person name="Kiss E."/>
            <person name="Drula E."/>
            <person name="Kohler A."/>
            <person name="Sanchez-Garcia M."/>
            <person name="Andreopoulos B."/>
            <person name="Barry K.W."/>
            <person name="Bonito G."/>
            <person name="Buee M."/>
            <person name="Carver A."/>
            <person name="Chen C."/>
            <person name="Cichocki N."/>
            <person name="Clum A."/>
            <person name="Culley D."/>
            <person name="Crous P.W."/>
            <person name="Fauchery L."/>
            <person name="Girlanda M."/>
            <person name="Hayes R."/>
            <person name="Keri Z."/>
            <person name="Labutti K."/>
            <person name="Lipzen A."/>
            <person name="Lombard V."/>
            <person name="Magnuson J."/>
            <person name="Maillard F."/>
            <person name="Morin E."/>
            <person name="Murat C."/>
            <person name="Nolan M."/>
            <person name="Ohm R."/>
            <person name="Pangilinan J."/>
            <person name="Pereira M."/>
            <person name="Perotto S."/>
            <person name="Peter M."/>
            <person name="Riley R."/>
            <person name="Sitrit Y."/>
            <person name="Stielow B."/>
            <person name="Szollosi G."/>
            <person name="Zifcakova L."/>
            <person name="Stursova M."/>
            <person name="Spatafora J.W."/>
            <person name="Tedersoo L."/>
            <person name="Vaario L.-M."/>
            <person name="Yamada A."/>
            <person name="Yan M."/>
            <person name="Wang P."/>
            <person name="Xu J."/>
            <person name="Bruns T."/>
            <person name="Baldrian P."/>
            <person name="Vilgalys R."/>
            <person name="Henrissat B."/>
            <person name="Grigoriev I.V."/>
            <person name="Hibbett D."/>
            <person name="Nagy L.G."/>
            <person name="Martin F.M."/>
        </authorList>
    </citation>
    <scope>NUCLEOTIDE SEQUENCE</scope>
    <source>
        <strain evidence="1">P2</strain>
    </source>
</reference>
<feature type="non-terminal residue" evidence="1">
    <location>
        <position position="76"/>
    </location>
</feature>
<reference evidence="1" key="2">
    <citation type="journal article" date="2020" name="Nat. Commun.">
        <title>Large-scale genome sequencing of mycorrhizal fungi provides insights into the early evolution of symbiotic traits.</title>
        <authorList>
            <person name="Miyauchi S."/>
            <person name="Kiss E."/>
            <person name="Kuo A."/>
            <person name="Drula E."/>
            <person name="Kohler A."/>
            <person name="Sanchez-Garcia M."/>
            <person name="Morin E."/>
            <person name="Andreopoulos B."/>
            <person name="Barry K.W."/>
            <person name="Bonito G."/>
            <person name="Buee M."/>
            <person name="Carver A."/>
            <person name="Chen C."/>
            <person name="Cichocki N."/>
            <person name="Clum A."/>
            <person name="Culley D."/>
            <person name="Crous P.W."/>
            <person name="Fauchery L."/>
            <person name="Girlanda M."/>
            <person name="Hayes R.D."/>
            <person name="Keri Z."/>
            <person name="LaButti K."/>
            <person name="Lipzen A."/>
            <person name="Lombard V."/>
            <person name="Magnuson J."/>
            <person name="Maillard F."/>
            <person name="Murat C."/>
            <person name="Nolan M."/>
            <person name="Ohm R.A."/>
            <person name="Pangilinan J."/>
            <person name="Pereira M.F."/>
            <person name="Perotto S."/>
            <person name="Peter M."/>
            <person name="Pfister S."/>
            <person name="Riley R."/>
            <person name="Sitrit Y."/>
            <person name="Stielow J.B."/>
            <person name="Szollosi G."/>
            <person name="Zifcakova L."/>
            <person name="Stursova M."/>
            <person name="Spatafora J.W."/>
            <person name="Tedersoo L."/>
            <person name="Vaario L.M."/>
            <person name="Yamada A."/>
            <person name="Yan M."/>
            <person name="Wang P."/>
            <person name="Xu J."/>
            <person name="Bruns T."/>
            <person name="Baldrian P."/>
            <person name="Vilgalys R."/>
            <person name="Dunand C."/>
            <person name="Henrissat B."/>
            <person name="Grigoriev I.V."/>
            <person name="Hibbett D."/>
            <person name="Nagy L.G."/>
            <person name="Martin F.M."/>
        </authorList>
    </citation>
    <scope>NUCLEOTIDE SEQUENCE</scope>
    <source>
        <strain evidence="1">P2</strain>
    </source>
</reference>
<dbReference type="Proteomes" id="UP000886501">
    <property type="component" value="Unassembled WGS sequence"/>
</dbReference>
<keyword evidence="2" id="KW-1185">Reference proteome</keyword>
<sequence>MTLFLLLSTLAVGCLSRDTLGRMTKQSSEALKNLPCPGVLGHHLRPTDRTHEVGCCPLLAYSRCRSSGLASHTTIT</sequence>
<accession>A0ACB6Z966</accession>
<evidence type="ECO:0000313" key="1">
    <source>
        <dbReference type="EMBL" id="KAF9646153.1"/>
    </source>
</evidence>
<gene>
    <name evidence="1" type="ORF">BDM02DRAFT_3119081</name>
</gene>
<dbReference type="EMBL" id="MU118066">
    <property type="protein sequence ID" value="KAF9646153.1"/>
    <property type="molecule type" value="Genomic_DNA"/>
</dbReference>